<dbReference type="GO" id="GO:0055085">
    <property type="term" value="P:transmembrane transport"/>
    <property type="evidence" value="ECO:0007669"/>
    <property type="project" value="InterPro"/>
</dbReference>
<dbReference type="EMBL" id="VRLR01000019">
    <property type="protein sequence ID" value="TXK77606.1"/>
    <property type="molecule type" value="Genomic_DNA"/>
</dbReference>
<keyword evidence="8" id="KW-1185">Reference proteome</keyword>
<protein>
    <submittedName>
        <fullName evidence="7">TonB family protein</fullName>
    </submittedName>
</protein>
<dbReference type="PROSITE" id="PS52015">
    <property type="entry name" value="TONB_CTD"/>
    <property type="match status" value="1"/>
</dbReference>
<evidence type="ECO:0000259" key="6">
    <source>
        <dbReference type="PROSITE" id="PS52015"/>
    </source>
</evidence>
<dbReference type="GO" id="GO:0016020">
    <property type="term" value="C:membrane"/>
    <property type="evidence" value="ECO:0007669"/>
    <property type="project" value="UniProtKB-SubCell"/>
</dbReference>
<dbReference type="InterPro" id="IPR011990">
    <property type="entry name" value="TPR-like_helical_dom_sf"/>
</dbReference>
<dbReference type="NCBIfam" id="TIGR01352">
    <property type="entry name" value="tonB_Cterm"/>
    <property type="match status" value="1"/>
</dbReference>
<keyword evidence="3" id="KW-1133">Transmembrane helix</keyword>
<sequence length="454" mass="50969">MLKQLLLSSALLSSFFVSADLYQAKRYYHQENYQQAKAEFERLLPLGNDMAAFNLAVMAMKGQGMQQDLSLAYLYFLAAAKLGHPDAATGLQTLDTHLTAEQKQLAQQQLLLQKNQWVPSYATMLAQRKSPSSLYNQGTLPEVIERVEPNYPVRAARKGTQGFAAVLFLVDEQGQVIYAKTQHSFPAGVFDEVSENALRQWRYQPSSSKSIRRITLDFSLAVGGQEQWRKKLLHALTKDSWPAAKAGMASSQYSNAILLNYLDQDATPSLRDLSVSTEELPQLSDFKSEKAKAVKMSAFTGSAILRVDSDKKLKQLTTLSGEVPFAQGDTLSFIDKAGDYKIAPWDLNYNTTKAPLYAKDKMYLKQLHQRPKEWTDEYWLDQAARNGLLEAQRARAQFDQGWAHYLQRKNDPVALGWQAIELLTANKTDEAKAVFSQAKAAGFEATAELEILFQ</sequence>
<evidence type="ECO:0000256" key="1">
    <source>
        <dbReference type="ARBA" id="ARBA00004167"/>
    </source>
</evidence>
<dbReference type="Gene3D" id="1.25.40.10">
    <property type="entry name" value="Tetratricopeptide repeat domain"/>
    <property type="match status" value="1"/>
</dbReference>
<dbReference type="Proteomes" id="UP000321814">
    <property type="component" value="Unassembled WGS sequence"/>
</dbReference>
<dbReference type="SMART" id="SM00671">
    <property type="entry name" value="SEL1"/>
    <property type="match status" value="1"/>
</dbReference>
<evidence type="ECO:0000256" key="3">
    <source>
        <dbReference type="ARBA" id="ARBA00022989"/>
    </source>
</evidence>
<dbReference type="OrthoDB" id="8561742at2"/>
<comment type="subcellular location">
    <subcellularLocation>
        <location evidence="1">Membrane</location>
        <topology evidence="1">Single-pass membrane protein</topology>
    </subcellularLocation>
</comment>
<reference evidence="7 8" key="1">
    <citation type="submission" date="2019-08" db="EMBL/GenBank/DDBJ databases">
        <title>Draft genome analysis of Rheinheimera tangshanensis isolated from the roots of fresh rice plants (Oryza sativa).</title>
        <authorList>
            <person name="Yu Q."/>
            <person name="Qi Y."/>
            <person name="Zhang H."/>
            <person name="Pu J."/>
        </authorList>
    </citation>
    <scope>NUCLEOTIDE SEQUENCE [LARGE SCALE GENOMIC DNA]</scope>
    <source>
        <strain evidence="7 8">JA3-B52</strain>
    </source>
</reference>
<dbReference type="InterPro" id="IPR006597">
    <property type="entry name" value="Sel1-like"/>
</dbReference>
<evidence type="ECO:0000313" key="7">
    <source>
        <dbReference type="EMBL" id="TXK77606.1"/>
    </source>
</evidence>
<dbReference type="Pfam" id="PF03544">
    <property type="entry name" value="TonB_C"/>
    <property type="match status" value="1"/>
</dbReference>
<evidence type="ECO:0000313" key="8">
    <source>
        <dbReference type="Proteomes" id="UP000321814"/>
    </source>
</evidence>
<proteinExistence type="predicted"/>
<organism evidence="7 8">
    <name type="scientific">Rheinheimera tangshanensis</name>
    <dbReference type="NCBI Taxonomy" id="400153"/>
    <lineage>
        <taxon>Bacteria</taxon>
        <taxon>Pseudomonadati</taxon>
        <taxon>Pseudomonadota</taxon>
        <taxon>Gammaproteobacteria</taxon>
        <taxon>Chromatiales</taxon>
        <taxon>Chromatiaceae</taxon>
        <taxon>Rheinheimera</taxon>
    </lineage>
</organism>
<dbReference type="SUPFAM" id="SSF74653">
    <property type="entry name" value="TolA/TonB C-terminal domain"/>
    <property type="match status" value="1"/>
</dbReference>
<gene>
    <name evidence="7" type="ORF">FU839_18195</name>
</gene>
<accession>A0A5C8LJR0</accession>
<dbReference type="RefSeq" id="WP_147905529.1">
    <property type="nucleotide sequence ID" value="NZ_BAAAGC010000003.1"/>
</dbReference>
<keyword evidence="2" id="KW-0812">Transmembrane</keyword>
<dbReference type="Gene3D" id="3.30.2420.10">
    <property type="entry name" value="TonB"/>
    <property type="match status" value="1"/>
</dbReference>
<dbReference type="InterPro" id="IPR006260">
    <property type="entry name" value="TonB/TolA_C"/>
</dbReference>
<dbReference type="AlphaFoldDB" id="A0A5C8LJR0"/>
<dbReference type="SUPFAM" id="SSF81901">
    <property type="entry name" value="HCP-like"/>
    <property type="match status" value="1"/>
</dbReference>
<dbReference type="InterPro" id="IPR037682">
    <property type="entry name" value="TonB_C"/>
</dbReference>
<keyword evidence="5" id="KW-0732">Signal</keyword>
<name>A0A5C8LJR0_9GAMM</name>
<comment type="caution">
    <text evidence="7">The sequence shown here is derived from an EMBL/GenBank/DDBJ whole genome shotgun (WGS) entry which is preliminary data.</text>
</comment>
<evidence type="ECO:0000256" key="2">
    <source>
        <dbReference type="ARBA" id="ARBA00022692"/>
    </source>
</evidence>
<feature type="signal peptide" evidence="5">
    <location>
        <begin position="1"/>
        <end position="19"/>
    </location>
</feature>
<feature type="domain" description="TonB C-terminal" evidence="6">
    <location>
        <begin position="136"/>
        <end position="227"/>
    </location>
</feature>
<keyword evidence="4" id="KW-0472">Membrane</keyword>
<evidence type="ECO:0000256" key="5">
    <source>
        <dbReference type="SAM" id="SignalP"/>
    </source>
</evidence>
<evidence type="ECO:0000256" key="4">
    <source>
        <dbReference type="ARBA" id="ARBA00023136"/>
    </source>
</evidence>
<feature type="chain" id="PRO_5022982938" evidence="5">
    <location>
        <begin position="20"/>
        <end position="454"/>
    </location>
</feature>